<accession>A0A3S5HK90</accession>
<feature type="transmembrane region" description="Helical" evidence="1">
    <location>
        <begin position="12"/>
        <end position="33"/>
    </location>
</feature>
<dbReference type="AlphaFoldDB" id="A0A3S5HK90"/>
<dbReference type="Proteomes" id="UP000278804">
    <property type="component" value="Chromosome"/>
</dbReference>
<dbReference type="RefSeq" id="WP_125164124.1">
    <property type="nucleotide sequence ID" value="NZ_CP034234.1"/>
</dbReference>
<protein>
    <submittedName>
        <fullName evidence="2">Uncharacterized protein</fullName>
    </submittedName>
</protein>
<evidence type="ECO:0000313" key="2">
    <source>
        <dbReference type="EMBL" id="AZK43916.1"/>
    </source>
</evidence>
<dbReference type="EMBL" id="CP034234">
    <property type="protein sequence ID" value="AZK43916.1"/>
    <property type="molecule type" value="Genomic_DNA"/>
</dbReference>
<sequence length="139" mass="16432">MRTFKRPLTRVLNRYLLSALIIFVFLSVLTLILQNQTRLDWANVLGIYVSLGGVVSILCIYFIILKDAIRFELDDTRIISYQLFRVKKRYDFNDYHITVQDSEMTLRFENMHTFKSDVIHCQPLGHAVFKKLVDHLPHD</sequence>
<gene>
    <name evidence="2" type="ORF">EEI45_03225</name>
</gene>
<keyword evidence="1" id="KW-1133">Transmembrane helix</keyword>
<keyword evidence="3" id="KW-1185">Reference proteome</keyword>
<evidence type="ECO:0000256" key="1">
    <source>
        <dbReference type="SAM" id="Phobius"/>
    </source>
</evidence>
<feature type="transmembrane region" description="Helical" evidence="1">
    <location>
        <begin position="45"/>
        <end position="64"/>
    </location>
</feature>
<organism evidence="2 3">
    <name type="scientific">Erysipelothrix piscisicarius</name>
    <dbReference type="NCBI Taxonomy" id="2485784"/>
    <lineage>
        <taxon>Bacteria</taxon>
        <taxon>Bacillati</taxon>
        <taxon>Bacillota</taxon>
        <taxon>Erysipelotrichia</taxon>
        <taxon>Erysipelotrichales</taxon>
        <taxon>Erysipelotrichaceae</taxon>
        <taxon>Erysipelothrix</taxon>
    </lineage>
</organism>
<name>A0A3S5HK90_9FIRM</name>
<keyword evidence="1" id="KW-0472">Membrane</keyword>
<proteinExistence type="predicted"/>
<keyword evidence="1" id="KW-0812">Transmembrane</keyword>
<reference evidence="2 3" key="1">
    <citation type="journal article" date="2020" name="Int. J. Syst. Evol. Microbiol.">
        <title>Description of Erysipelothrix piscisicarius sp. nov., an emergent fish pathogen, and assessment of virulence using a tiger barb (Puntigrus tetrazona) infection model.</title>
        <authorList>
            <person name="Pomaranski E.K."/>
            <person name="Griffin M.J."/>
            <person name="Camus A.C."/>
            <person name="Armwood A.R."/>
            <person name="Shelley J."/>
            <person name="Waldbieser G.C."/>
            <person name="LaFrentz B.R."/>
            <person name="Garcia J.C."/>
            <person name="Yanong R."/>
            <person name="Soto E."/>
        </authorList>
    </citation>
    <scope>NUCLEOTIDE SEQUENCE [LARGE SCALE GENOMIC DNA]</scope>
    <source>
        <strain evidence="2 3">15TAL0474</strain>
    </source>
</reference>
<dbReference type="KEGG" id="eri:EEI45_03225"/>
<evidence type="ECO:0000313" key="3">
    <source>
        <dbReference type="Proteomes" id="UP000278804"/>
    </source>
</evidence>